<dbReference type="InterPro" id="IPR035595">
    <property type="entry name" value="UDP_glycos_trans_CS"/>
</dbReference>
<dbReference type="PANTHER" id="PTHR48047:SF107">
    <property type="entry name" value="UDP-GLYCOSYLTRANSFERASE 92A1-LIKE"/>
    <property type="match status" value="1"/>
</dbReference>
<sequence length="483" mass="54015">MAQNENKSGHIIMVPFLARGHLIPFLALARKIQQRTNVTITIATTPLNVQYLQSSISSTTNLHLAELPFNPTQHGLSANVENTEKASLVDNLKIGNATLSLEAPLHSLISRITQEEGHPPLCIISDLLLGWVNNVSTSFGTRNITFTTCSAYGSLAYMSILFNLPHRKTDSDEFCLPWFPQNYRFQRSMLHRYLREADGNDAWSRFFLPQFELSMKSNGWICNTVEEIEPLGLQLLRKFLKLPVWTVDSLMLPTTLKCSNAKQPGIAIEACIEWLNSKDENSVLYICFGSQNSISESQMMALAEGLQESGKSFIWVIRPPFGFDMNGEFKEEWLPTGFGERMRNTKQGLLVRNWAPQLAILSHISTGAFLSHCGWNSVLESLSNGVPLIGWPLAAEQAFNVKMLVEDKGVCVELTRTVESIICGDDVKKVIEIVMDHEGKGKEMKEKANEIAQHIRMAHSEKGKIKGSSVKSIDDFARTILSS</sequence>
<dbReference type="SUPFAM" id="SSF53756">
    <property type="entry name" value="UDP-Glycosyltransferase/glycogen phosphorylase"/>
    <property type="match status" value="1"/>
</dbReference>
<dbReference type="OrthoDB" id="5835829at2759"/>
<dbReference type="InterPro" id="IPR002213">
    <property type="entry name" value="UDP_glucos_trans"/>
</dbReference>
<dbReference type="GO" id="GO:0035251">
    <property type="term" value="F:UDP-glucosyltransferase activity"/>
    <property type="evidence" value="ECO:0007669"/>
    <property type="project" value="TreeGrafter"/>
</dbReference>
<reference evidence="7" key="2">
    <citation type="submission" date="2025-08" db="UniProtKB">
        <authorList>
            <consortium name="RefSeq"/>
        </authorList>
    </citation>
    <scope>IDENTIFICATION</scope>
    <source>
        <tissue evidence="7">Young leaves</tissue>
    </source>
</reference>
<evidence type="ECO:0000313" key="7">
    <source>
        <dbReference type="RefSeq" id="XP_027368549.1"/>
    </source>
</evidence>
<accession>A0A8B8MMT3</accession>
<dbReference type="KEGG" id="aprc:113874526"/>
<dbReference type="PROSITE" id="PS00375">
    <property type="entry name" value="UDPGT"/>
    <property type="match status" value="1"/>
</dbReference>
<protein>
    <recommendedName>
        <fullName evidence="5">Glycosyltransferase</fullName>
        <ecNumber evidence="5">2.4.1.-</ecNumber>
    </recommendedName>
</protein>
<evidence type="ECO:0000256" key="4">
    <source>
        <dbReference type="RuleBase" id="RU003718"/>
    </source>
</evidence>
<dbReference type="Gene3D" id="3.40.50.2000">
    <property type="entry name" value="Glycogen Phosphorylase B"/>
    <property type="match status" value="2"/>
</dbReference>
<keyword evidence="6" id="KW-1185">Reference proteome</keyword>
<dbReference type="FunFam" id="3.40.50.2000:FF:000064">
    <property type="entry name" value="Glycosyltransferase"/>
    <property type="match status" value="1"/>
</dbReference>
<dbReference type="EC" id="2.4.1.-" evidence="5"/>
<evidence type="ECO:0000256" key="5">
    <source>
        <dbReference type="RuleBase" id="RU362057"/>
    </source>
</evidence>
<dbReference type="Pfam" id="PF00201">
    <property type="entry name" value="UDPGT"/>
    <property type="match status" value="1"/>
</dbReference>
<dbReference type="PANTHER" id="PTHR48047">
    <property type="entry name" value="GLYCOSYLTRANSFERASE"/>
    <property type="match status" value="1"/>
</dbReference>
<gene>
    <name evidence="7" type="primary">LOC113874526</name>
</gene>
<dbReference type="CDD" id="cd03784">
    <property type="entry name" value="GT1_Gtf-like"/>
    <property type="match status" value="1"/>
</dbReference>
<evidence type="ECO:0000313" key="6">
    <source>
        <dbReference type="Proteomes" id="UP000694853"/>
    </source>
</evidence>
<dbReference type="FunFam" id="3.40.50.2000:FF:000103">
    <property type="entry name" value="Glycosyltransferase"/>
    <property type="match status" value="1"/>
</dbReference>
<dbReference type="GeneID" id="113874526"/>
<evidence type="ECO:0000256" key="1">
    <source>
        <dbReference type="ARBA" id="ARBA00009995"/>
    </source>
</evidence>
<comment type="similarity">
    <text evidence="1 4">Belongs to the UDP-glycosyltransferase family.</text>
</comment>
<keyword evidence="3 4" id="KW-0808">Transferase</keyword>
<keyword evidence="2 4" id="KW-0328">Glycosyltransferase</keyword>
<dbReference type="Proteomes" id="UP000694853">
    <property type="component" value="Unplaced"/>
</dbReference>
<name>A0A8B8MMT3_ABRPR</name>
<proteinExistence type="inferred from homology"/>
<evidence type="ECO:0000256" key="3">
    <source>
        <dbReference type="ARBA" id="ARBA00022679"/>
    </source>
</evidence>
<evidence type="ECO:0000256" key="2">
    <source>
        <dbReference type="ARBA" id="ARBA00022676"/>
    </source>
</evidence>
<dbReference type="RefSeq" id="XP_027368549.1">
    <property type="nucleotide sequence ID" value="XM_027512748.1"/>
</dbReference>
<organism evidence="6 7">
    <name type="scientific">Abrus precatorius</name>
    <name type="common">Indian licorice</name>
    <name type="synonym">Glycine abrus</name>
    <dbReference type="NCBI Taxonomy" id="3816"/>
    <lineage>
        <taxon>Eukaryota</taxon>
        <taxon>Viridiplantae</taxon>
        <taxon>Streptophyta</taxon>
        <taxon>Embryophyta</taxon>
        <taxon>Tracheophyta</taxon>
        <taxon>Spermatophyta</taxon>
        <taxon>Magnoliopsida</taxon>
        <taxon>eudicotyledons</taxon>
        <taxon>Gunneridae</taxon>
        <taxon>Pentapetalae</taxon>
        <taxon>rosids</taxon>
        <taxon>fabids</taxon>
        <taxon>Fabales</taxon>
        <taxon>Fabaceae</taxon>
        <taxon>Papilionoideae</taxon>
        <taxon>50 kb inversion clade</taxon>
        <taxon>NPAAA clade</taxon>
        <taxon>indigoferoid/millettioid clade</taxon>
        <taxon>Abreae</taxon>
        <taxon>Abrus</taxon>
    </lineage>
</organism>
<reference evidence="6" key="1">
    <citation type="journal article" date="2019" name="Toxins">
        <title>Detection of Abrin-Like and Prepropulchellin-Like Toxin Genes and Transcripts Using Whole Genome Sequencing and Full-Length Transcript Sequencing of Abrus precatorius.</title>
        <authorList>
            <person name="Hovde B.T."/>
            <person name="Daligault H.E."/>
            <person name="Hanschen E.R."/>
            <person name="Kunde Y.A."/>
            <person name="Johnson M.B."/>
            <person name="Starkenburg S.R."/>
            <person name="Johnson S.L."/>
        </authorList>
    </citation>
    <scope>NUCLEOTIDE SEQUENCE [LARGE SCALE GENOMIC DNA]</scope>
</reference>
<dbReference type="AlphaFoldDB" id="A0A8B8MMT3"/>